<proteinExistence type="inferred from homology"/>
<dbReference type="PANTHER" id="PTHR13812">
    <property type="entry name" value="KETIMINE REDUCTASE MU-CRYSTALLIN"/>
    <property type="match status" value="1"/>
</dbReference>
<keyword evidence="3" id="KW-1185">Reference proteome</keyword>
<dbReference type="InterPro" id="IPR036291">
    <property type="entry name" value="NAD(P)-bd_dom_sf"/>
</dbReference>
<dbReference type="InterPro" id="IPR023401">
    <property type="entry name" value="ODC_N"/>
</dbReference>
<dbReference type="GO" id="GO:0005737">
    <property type="term" value="C:cytoplasm"/>
    <property type="evidence" value="ECO:0007669"/>
    <property type="project" value="TreeGrafter"/>
</dbReference>
<dbReference type="Proteomes" id="UP000283063">
    <property type="component" value="Chromosome"/>
</dbReference>
<dbReference type="GO" id="GO:0016491">
    <property type="term" value="F:oxidoreductase activity"/>
    <property type="evidence" value="ECO:0007669"/>
    <property type="project" value="UniProtKB-ARBA"/>
</dbReference>
<comment type="similarity">
    <text evidence="1">Belongs to the ornithine cyclodeaminase/mu-crystallin family.</text>
</comment>
<evidence type="ECO:0000313" key="2">
    <source>
        <dbReference type="EMBL" id="AZV80432.1"/>
    </source>
</evidence>
<dbReference type="PIRSF" id="PIRSF001439">
    <property type="entry name" value="CryM"/>
    <property type="match status" value="1"/>
</dbReference>
<dbReference type="FunFam" id="3.40.50.720:FF:000311">
    <property type="entry name" value="Ornithine cyclodeaminase"/>
    <property type="match status" value="1"/>
</dbReference>
<sequence>MRVLNAGETREGLQWPRLIDGLDAMFKSGCVMPLRHHYEIEVPTENSGTLLLMPAWTPGAYIGVKMVTVIPGNSARSLPAISGAYLLSSGATGALLAVIDGAELTARRTAAASALAARYLARSDASRLLVVGAGKLALNVIEAHTAVRPITSIGIWARRIEQAEEVTQAARALGYNAHAVDNLEQAVPKADIISCCTLSRSPLVKGAWVRAGTHIDLIGAFKPDMRETDSAAIAKASVFADTRDGVLSEGGDIVQAINDSAIAATDIQADLFDLARGDHAGRETDDEITVFKSVGAALEDLAAAILTYEAAAPTI</sequence>
<dbReference type="SUPFAM" id="SSF51735">
    <property type="entry name" value="NAD(P)-binding Rossmann-fold domains"/>
    <property type="match status" value="1"/>
</dbReference>
<dbReference type="InterPro" id="IPR003462">
    <property type="entry name" value="ODC_Mu_crystall"/>
</dbReference>
<evidence type="ECO:0000313" key="3">
    <source>
        <dbReference type="Proteomes" id="UP000283063"/>
    </source>
</evidence>
<dbReference type="Gene3D" id="3.30.1780.10">
    <property type="entry name" value="ornithine cyclodeaminase, domain 1"/>
    <property type="match status" value="1"/>
</dbReference>
<evidence type="ECO:0000256" key="1">
    <source>
        <dbReference type="ARBA" id="ARBA00008903"/>
    </source>
</evidence>
<dbReference type="Gene3D" id="3.40.50.720">
    <property type="entry name" value="NAD(P)-binding Rossmann-like Domain"/>
    <property type="match status" value="1"/>
</dbReference>
<name>A0A3T0N8Z3_9RHOB</name>
<accession>A0A3T0N8Z3</accession>
<dbReference type="KEGG" id="sedi:EBB79_11880"/>
<dbReference type="GO" id="GO:0019752">
    <property type="term" value="P:carboxylic acid metabolic process"/>
    <property type="evidence" value="ECO:0007669"/>
    <property type="project" value="UniProtKB-ARBA"/>
</dbReference>
<organism evidence="2 3">
    <name type="scientific">Parasedimentitalea marina</name>
    <dbReference type="NCBI Taxonomy" id="2483033"/>
    <lineage>
        <taxon>Bacteria</taxon>
        <taxon>Pseudomonadati</taxon>
        <taxon>Pseudomonadota</taxon>
        <taxon>Alphaproteobacteria</taxon>
        <taxon>Rhodobacterales</taxon>
        <taxon>Paracoccaceae</taxon>
        <taxon>Parasedimentitalea</taxon>
    </lineage>
</organism>
<dbReference type="OrthoDB" id="9785971at2"/>
<dbReference type="AlphaFoldDB" id="A0A3T0N8Z3"/>
<dbReference type="EMBL" id="CP033219">
    <property type="protein sequence ID" value="AZV80432.1"/>
    <property type="molecule type" value="Genomic_DNA"/>
</dbReference>
<protein>
    <submittedName>
        <fullName evidence="2">Ornithine cyclodeaminase family protein</fullName>
    </submittedName>
</protein>
<reference evidence="2 3" key="1">
    <citation type="submission" date="2018-10" db="EMBL/GenBank/DDBJ databases">
        <title>Parasedimentitalea marina sp. nov., a psychrophilic bacterium isolated from deep seawater of the New Britain Trench.</title>
        <authorList>
            <person name="Cao J."/>
        </authorList>
    </citation>
    <scope>NUCLEOTIDE SEQUENCE [LARGE SCALE GENOMIC DNA]</scope>
    <source>
        <strain evidence="2 3">W43</strain>
    </source>
</reference>
<gene>
    <name evidence="2" type="ORF">EBB79_11880</name>
</gene>
<dbReference type="PANTHER" id="PTHR13812:SF19">
    <property type="entry name" value="KETIMINE REDUCTASE MU-CRYSTALLIN"/>
    <property type="match status" value="1"/>
</dbReference>
<dbReference type="NCBIfam" id="NF004793">
    <property type="entry name" value="PRK06141.1"/>
    <property type="match status" value="1"/>
</dbReference>
<dbReference type="Pfam" id="PF02423">
    <property type="entry name" value="OCD_Mu_crystall"/>
    <property type="match status" value="1"/>
</dbReference>